<gene>
    <name evidence="1" type="ORF">AALA52_04905</name>
</gene>
<sequence>MYNAAENIEEYIAQAQDSQLLRQVLHMVHSTFPEEELRYFDNGKTFSAIALGQNPYPSPGYEEAGTINIASQKNYVAVYFYGENISWKNNFPKSAMGKGCLRIKNSKFMEKYEVEIRKFFQNVKLHKPHGKRN</sequence>
<organism evidence="1 2">
    <name type="scientific">Lactococcus ileimucosae</name>
    <dbReference type="NCBI Taxonomy" id="2941329"/>
    <lineage>
        <taxon>Bacteria</taxon>
        <taxon>Bacillati</taxon>
        <taxon>Bacillota</taxon>
        <taxon>Bacilli</taxon>
        <taxon>Lactobacillales</taxon>
        <taxon>Streptococcaceae</taxon>
        <taxon>Lactococcus</taxon>
    </lineage>
</organism>
<keyword evidence="2" id="KW-1185">Reference proteome</keyword>
<evidence type="ECO:0000313" key="2">
    <source>
        <dbReference type="Proteomes" id="UP001565283"/>
    </source>
</evidence>
<accession>A0ABV4D596</accession>
<reference evidence="1 2" key="1">
    <citation type="submission" date="2024-03" db="EMBL/GenBank/DDBJ databases">
        <title>Mouse gut bacterial collection (mGBC) of GemPharmatech.</title>
        <authorList>
            <person name="He Y."/>
            <person name="Dong L."/>
            <person name="Wu D."/>
            <person name="Gao X."/>
            <person name="Lin Z."/>
        </authorList>
    </citation>
    <scope>NUCLEOTIDE SEQUENCE [LARGE SCALE GENOMIC DNA]</scope>
    <source>
        <strain evidence="1 2">61-15</strain>
    </source>
</reference>
<proteinExistence type="predicted"/>
<name>A0ABV4D596_9LACT</name>
<dbReference type="Gene3D" id="3.90.1150.200">
    <property type="match status" value="1"/>
</dbReference>
<protein>
    <recommendedName>
        <fullName evidence="3">YdhG-like domain-containing protein</fullName>
    </recommendedName>
</protein>
<dbReference type="EMBL" id="JBCLSH010000012">
    <property type="protein sequence ID" value="MEY8443583.1"/>
    <property type="molecule type" value="Genomic_DNA"/>
</dbReference>
<evidence type="ECO:0000313" key="1">
    <source>
        <dbReference type="EMBL" id="MEY8443583.1"/>
    </source>
</evidence>
<dbReference type="Proteomes" id="UP001565283">
    <property type="component" value="Unassembled WGS sequence"/>
</dbReference>
<evidence type="ECO:0008006" key="3">
    <source>
        <dbReference type="Google" id="ProtNLM"/>
    </source>
</evidence>
<comment type="caution">
    <text evidence="1">The sequence shown here is derived from an EMBL/GenBank/DDBJ whole genome shotgun (WGS) entry which is preliminary data.</text>
</comment>
<dbReference type="RefSeq" id="WP_369948227.1">
    <property type="nucleotide sequence ID" value="NZ_JBCLSH010000012.1"/>
</dbReference>